<feature type="transmembrane region" description="Helical" evidence="3">
    <location>
        <begin position="136"/>
        <end position="155"/>
    </location>
</feature>
<keyword evidence="1" id="KW-0175">Coiled coil</keyword>
<dbReference type="Pfam" id="PF07885">
    <property type="entry name" value="Ion_trans_2"/>
    <property type="match status" value="1"/>
</dbReference>
<evidence type="ECO:0000256" key="1">
    <source>
        <dbReference type="SAM" id="Coils"/>
    </source>
</evidence>
<dbReference type="Proteomes" id="UP000039865">
    <property type="component" value="Unassembled WGS sequence"/>
</dbReference>
<dbReference type="OrthoDB" id="10035564at2759"/>
<feature type="transmembrane region" description="Helical" evidence="3">
    <location>
        <begin position="30"/>
        <end position="52"/>
    </location>
</feature>
<accession>A0A078A8A0</accession>
<dbReference type="GO" id="GO:0016020">
    <property type="term" value="C:membrane"/>
    <property type="evidence" value="ECO:0007669"/>
    <property type="project" value="InterPro"/>
</dbReference>
<dbReference type="PANTHER" id="PTHR10153">
    <property type="entry name" value="SMALL CONDUCTANCE CALCIUM-ACTIVATED POTASSIUM CHANNEL"/>
    <property type="match status" value="1"/>
</dbReference>
<dbReference type="InParanoid" id="A0A078A8A0"/>
<evidence type="ECO:0000256" key="2">
    <source>
        <dbReference type="SAM" id="MobiDB-lite"/>
    </source>
</evidence>
<dbReference type="InterPro" id="IPR015449">
    <property type="entry name" value="K_chnl_Ca-activ_SK"/>
</dbReference>
<dbReference type="GO" id="GO:0016286">
    <property type="term" value="F:small conductance calcium-activated potassium channel activity"/>
    <property type="evidence" value="ECO:0007669"/>
    <property type="project" value="InterPro"/>
</dbReference>
<feature type="coiled-coil region" evidence="1">
    <location>
        <begin position="272"/>
        <end position="347"/>
    </location>
</feature>
<gene>
    <name evidence="5" type="primary">Contig9346.g9990</name>
    <name evidence="5" type="ORF">STYLEM_7067</name>
</gene>
<evidence type="ECO:0000256" key="3">
    <source>
        <dbReference type="SAM" id="Phobius"/>
    </source>
</evidence>
<keyword evidence="6" id="KW-1185">Reference proteome</keyword>
<keyword evidence="3" id="KW-1133">Transmembrane helix</keyword>
<sequence length="718" mass="84648">MYGLLTQLIQYDNFFSDEGKERYEETQKGTIFRIFSTILTVLTILLSIRHYFLTYLNHKNSGRLIFNVPFWKSHFFKPYYVDEFEYEGQIIKKFSENQAYYQDYSFLWNGWWLVMVTMTTVGFGDFYPVTYFGRTFIFIACYIGTFLVSMTMVSLNKSKDFSFMEGKSFVLLNRLTVRKTVNRLAGLSVLNFLRQSRSKNKFKKDPNNPIHQSDIMMIDEILERLIERFKIERSALTPEEVPQEEKIRLILEKVEGDIRRIGFELIENQKCYNAIEKLLKTQAEAKQQLKAQLVNFKKLEVMIGRLDFASKFGSLKSISITKQIQEQEQEVQEIKQAQREKSEVLKRFKPIKQHDIHKIISEVSDNGDKMKVGDIKLKLNKIQNVLLGLEEEEEKASEYLSKSGQNSGRNSSKTNTIVNRPLRVQSQFQIREQTDESFSENDEDYIGQRTMKSQQSVGLQNTEINRNLLLEFSMNSKQRNQYMIDNSSQNRGFSFSEHPSQHQQINTEYSVSPMGIQKLKLMPNQITMVKDDNQSQRSLNGQQKYLQQMKSQQPFMIQQNVKNKSNLNQINQKHFEQDFIIKRENKFSKSQSRETGFQRQNIKRGERPQYIEKQLDEQKKRLNSSTPQRSELSQYKITQIGNFVNYFHERQQQESDQYDQMIKSLSIYGVQNEQNQGNHQTKFKVRPTAVEQQERQNSRSPIGVFNKALRQYLKAPES</sequence>
<keyword evidence="5" id="KW-0406">Ion transport</keyword>
<reference evidence="5 6" key="1">
    <citation type="submission" date="2014-06" db="EMBL/GenBank/DDBJ databases">
        <authorList>
            <person name="Swart Estienne"/>
        </authorList>
    </citation>
    <scope>NUCLEOTIDE SEQUENCE [LARGE SCALE GENOMIC DNA]</scope>
    <source>
        <strain evidence="5 6">130c</strain>
    </source>
</reference>
<keyword evidence="5" id="KW-0407">Ion channel</keyword>
<dbReference type="SUPFAM" id="SSF81324">
    <property type="entry name" value="Voltage-gated potassium channels"/>
    <property type="match status" value="1"/>
</dbReference>
<keyword evidence="5" id="KW-0813">Transport</keyword>
<feature type="domain" description="Potassium channel" evidence="4">
    <location>
        <begin position="107"/>
        <end position="154"/>
    </location>
</feature>
<dbReference type="AlphaFoldDB" id="A0A078A8A0"/>
<proteinExistence type="predicted"/>
<evidence type="ECO:0000259" key="4">
    <source>
        <dbReference type="Pfam" id="PF07885"/>
    </source>
</evidence>
<name>A0A078A8A0_STYLE</name>
<feature type="region of interest" description="Disordered" evidence="2">
    <location>
        <begin position="586"/>
        <end position="608"/>
    </location>
</feature>
<dbReference type="EMBL" id="CCKQ01006773">
    <property type="protein sequence ID" value="CDW78096.1"/>
    <property type="molecule type" value="Genomic_DNA"/>
</dbReference>
<keyword evidence="3" id="KW-0472">Membrane</keyword>
<evidence type="ECO:0000313" key="6">
    <source>
        <dbReference type="Proteomes" id="UP000039865"/>
    </source>
</evidence>
<organism evidence="5 6">
    <name type="scientific">Stylonychia lemnae</name>
    <name type="common">Ciliate</name>
    <dbReference type="NCBI Taxonomy" id="5949"/>
    <lineage>
        <taxon>Eukaryota</taxon>
        <taxon>Sar</taxon>
        <taxon>Alveolata</taxon>
        <taxon>Ciliophora</taxon>
        <taxon>Intramacronucleata</taxon>
        <taxon>Spirotrichea</taxon>
        <taxon>Stichotrichia</taxon>
        <taxon>Sporadotrichida</taxon>
        <taxon>Oxytrichidae</taxon>
        <taxon>Stylonychinae</taxon>
        <taxon>Stylonychia</taxon>
    </lineage>
</organism>
<evidence type="ECO:0000313" key="5">
    <source>
        <dbReference type="EMBL" id="CDW78096.1"/>
    </source>
</evidence>
<feature type="transmembrane region" description="Helical" evidence="3">
    <location>
        <begin position="110"/>
        <end position="129"/>
    </location>
</feature>
<keyword evidence="3" id="KW-0812">Transmembrane</keyword>
<dbReference type="Gene3D" id="1.10.287.70">
    <property type="match status" value="1"/>
</dbReference>
<feature type="compositionally biased region" description="Polar residues" evidence="2">
    <location>
        <begin position="588"/>
        <end position="600"/>
    </location>
</feature>
<dbReference type="InterPro" id="IPR013099">
    <property type="entry name" value="K_chnl_dom"/>
</dbReference>
<protein>
    <submittedName>
        <fullName evidence="5">Small-conductance calcium-activated potassium channel protein</fullName>
    </submittedName>
</protein>